<evidence type="ECO:0000259" key="1">
    <source>
        <dbReference type="Pfam" id="PF03925"/>
    </source>
</evidence>
<dbReference type="Pfam" id="PF03925">
    <property type="entry name" value="SeqA"/>
    <property type="match status" value="1"/>
</dbReference>
<dbReference type="AlphaFoldDB" id="A0A4Q1C8D0"/>
<comment type="caution">
    <text evidence="2">The sequence shown here is derived from an EMBL/GenBank/DDBJ whole genome shotgun (WGS) entry which is preliminary data.</text>
</comment>
<dbReference type="Proteomes" id="UP000290218">
    <property type="component" value="Unassembled WGS sequence"/>
</dbReference>
<dbReference type="InterPro" id="IPR036835">
    <property type="entry name" value="SeqA_DNA-bd_C_sf"/>
</dbReference>
<dbReference type="Gene3D" id="1.20.1380.10">
    <property type="entry name" value="Replication modulator SeqA, C-terminal DNA-binding domain"/>
    <property type="match status" value="1"/>
</dbReference>
<reference evidence="2 3" key="1">
    <citation type="submission" date="2019-01" db="EMBL/GenBank/DDBJ databases">
        <title>Lacunisphaera sp. strain TWA-58.</title>
        <authorList>
            <person name="Chen W.-M."/>
        </authorList>
    </citation>
    <scope>NUCLEOTIDE SEQUENCE [LARGE SCALE GENOMIC DNA]</scope>
    <source>
        <strain evidence="2 3">TWA-58</strain>
    </source>
</reference>
<evidence type="ECO:0000313" key="2">
    <source>
        <dbReference type="EMBL" id="RXK55110.1"/>
    </source>
</evidence>
<dbReference type="InterPro" id="IPR026577">
    <property type="entry name" value="SeqA_DNA-bd_C"/>
</dbReference>
<feature type="domain" description="Replication modulator SeqA C-terminal DNA-binding" evidence="1">
    <location>
        <begin position="87"/>
        <end position="189"/>
    </location>
</feature>
<organism evidence="2 3">
    <name type="scientific">Oleiharenicola lentus</name>
    <dbReference type="NCBI Taxonomy" id="2508720"/>
    <lineage>
        <taxon>Bacteria</taxon>
        <taxon>Pseudomonadati</taxon>
        <taxon>Verrucomicrobiota</taxon>
        <taxon>Opitutia</taxon>
        <taxon>Opitutales</taxon>
        <taxon>Opitutaceae</taxon>
        <taxon>Oleiharenicola</taxon>
    </lineage>
</organism>
<keyword evidence="3" id="KW-1185">Reference proteome</keyword>
<dbReference type="EMBL" id="SDHX01000001">
    <property type="protein sequence ID" value="RXK55110.1"/>
    <property type="molecule type" value="Genomic_DNA"/>
</dbReference>
<dbReference type="SUPFAM" id="SSF82808">
    <property type="entry name" value="Replication modulator SeqA, C-terminal DNA-binding domain"/>
    <property type="match status" value="1"/>
</dbReference>
<evidence type="ECO:0000313" key="3">
    <source>
        <dbReference type="Proteomes" id="UP000290218"/>
    </source>
</evidence>
<dbReference type="GO" id="GO:0003677">
    <property type="term" value="F:DNA binding"/>
    <property type="evidence" value="ECO:0007669"/>
    <property type="project" value="InterPro"/>
</dbReference>
<gene>
    <name evidence="2" type="ORF">ESB00_04215</name>
</gene>
<name>A0A4Q1C8D0_9BACT</name>
<protein>
    <recommendedName>
        <fullName evidence="1">Replication modulator SeqA C-terminal DNA-binding domain-containing protein</fullName>
    </recommendedName>
</protein>
<accession>A0A4Q1C8D0</accession>
<dbReference type="OrthoDB" id="194643at2"/>
<sequence length="206" mass="23010">MTTGTDGEVPEAGNPVRHYKDFQRASVARAIPRAHVAVVKRIDVSDEAYAALQRLAAAKNLTPAELIAALVDPSRPALAGDTLLFHLASAEFTKLTDRTERYLNLLAWCARHYATDFADFISHQESGRRYLAWNRDEINEARAHNQARQIDGTQFWAVMTIDEATKRRFVCRLLEFIGCHDETVAEACHALGFTAPVTRRFGLLSA</sequence>
<proteinExistence type="predicted"/>